<sequence length="210" mass="24041">MNFSYSYYSVRSTQTLYGVLNYGVLLNRLSAVSFWTTLEELEAFEKTVGRTGWVSLFLQGPRPAHCPLSIPIPRRARNDDFETRFTTGGVTLWPDGRIKYNHLASMNAYDVRIHPPVPEKRLFSTPAMQAAGACPEIRFYNTEYFEWSPGARFEEEEEETNNDKSRKGDRPRCFAYLSPGTGTGEPRQKLWVRPLATLVGPRNFRDSKEG</sequence>
<dbReference type="Proteomes" id="UP000184188">
    <property type="component" value="Unassembled WGS sequence"/>
</dbReference>
<dbReference type="RefSeq" id="XP_022586154.1">
    <property type="nucleotide sequence ID" value="XM_022726624.1"/>
</dbReference>
<dbReference type="GeneID" id="34613088"/>
<evidence type="ECO:0000313" key="2">
    <source>
        <dbReference type="EMBL" id="OJJ51644.1"/>
    </source>
</evidence>
<feature type="compositionally biased region" description="Basic and acidic residues" evidence="1">
    <location>
        <begin position="161"/>
        <end position="172"/>
    </location>
</feature>
<dbReference type="AlphaFoldDB" id="A0A1L9SWU4"/>
<dbReference type="EMBL" id="KV878336">
    <property type="protein sequence ID" value="OJJ51644.1"/>
    <property type="molecule type" value="Genomic_DNA"/>
</dbReference>
<evidence type="ECO:0000256" key="1">
    <source>
        <dbReference type="SAM" id="MobiDB-lite"/>
    </source>
</evidence>
<dbReference type="VEuPathDB" id="FungiDB:ASPZODRAFT_163450"/>
<feature type="region of interest" description="Disordered" evidence="1">
    <location>
        <begin position="151"/>
        <end position="187"/>
    </location>
</feature>
<proteinExistence type="predicted"/>
<gene>
    <name evidence="2" type="ORF">ASPZODRAFT_163450</name>
</gene>
<keyword evidence="3" id="KW-1185">Reference proteome</keyword>
<evidence type="ECO:0000313" key="3">
    <source>
        <dbReference type="Proteomes" id="UP000184188"/>
    </source>
</evidence>
<protein>
    <submittedName>
        <fullName evidence="2">Uncharacterized protein</fullName>
    </submittedName>
</protein>
<organism evidence="2 3">
    <name type="scientific">Penicilliopsis zonata CBS 506.65</name>
    <dbReference type="NCBI Taxonomy" id="1073090"/>
    <lineage>
        <taxon>Eukaryota</taxon>
        <taxon>Fungi</taxon>
        <taxon>Dikarya</taxon>
        <taxon>Ascomycota</taxon>
        <taxon>Pezizomycotina</taxon>
        <taxon>Eurotiomycetes</taxon>
        <taxon>Eurotiomycetidae</taxon>
        <taxon>Eurotiales</taxon>
        <taxon>Aspergillaceae</taxon>
        <taxon>Penicilliopsis</taxon>
    </lineage>
</organism>
<reference evidence="3" key="1">
    <citation type="journal article" date="2017" name="Genome Biol.">
        <title>Comparative genomics reveals high biological diversity and specific adaptations in the industrially and medically important fungal genus Aspergillus.</title>
        <authorList>
            <person name="de Vries R.P."/>
            <person name="Riley R."/>
            <person name="Wiebenga A."/>
            <person name="Aguilar-Osorio G."/>
            <person name="Amillis S."/>
            <person name="Uchima C.A."/>
            <person name="Anderluh G."/>
            <person name="Asadollahi M."/>
            <person name="Askin M."/>
            <person name="Barry K."/>
            <person name="Battaglia E."/>
            <person name="Bayram O."/>
            <person name="Benocci T."/>
            <person name="Braus-Stromeyer S.A."/>
            <person name="Caldana C."/>
            <person name="Canovas D."/>
            <person name="Cerqueira G.C."/>
            <person name="Chen F."/>
            <person name="Chen W."/>
            <person name="Choi C."/>
            <person name="Clum A."/>
            <person name="Dos Santos R.A."/>
            <person name="Damasio A.R."/>
            <person name="Diallinas G."/>
            <person name="Emri T."/>
            <person name="Fekete E."/>
            <person name="Flipphi M."/>
            <person name="Freyberg S."/>
            <person name="Gallo A."/>
            <person name="Gournas C."/>
            <person name="Habgood R."/>
            <person name="Hainaut M."/>
            <person name="Harispe M.L."/>
            <person name="Henrissat B."/>
            <person name="Hilden K.S."/>
            <person name="Hope R."/>
            <person name="Hossain A."/>
            <person name="Karabika E."/>
            <person name="Karaffa L."/>
            <person name="Karanyi Z."/>
            <person name="Krasevec N."/>
            <person name="Kuo A."/>
            <person name="Kusch H."/>
            <person name="LaButti K."/>
            <person name="Lagendijk E.L."/>
            <person name="Lapidus A."/>
            <person name="Levasseur A."/>
            <person name="Lindquist E."/>
            <person name="Lipzen A."/>
            <person name="Logrieco A.F."/>
            <person name="MacCabe A."/>
            <person name="Maekelae M.R."/>
            <person name="Malavazi I."/>
            <person name="Melin P."/>
            <person name="Meyer V."/>
            <person name="Mielnichuk N."/>
            <person name="Miskei M."/>
            <person name="Molnar A.P."/>
            <person name="Mule G."/>
            <person name="Ngan C.Y."/>
            <person name="Orejas M."/>
            <person name="Orosz E."/>
            <person name="Ouedraogo J.P."/>
            <person name="Overkamp K.M."/>
            <person name="Park H.-S."/>
            <person name="Perrone G."/>
            <person name="Piumi F."/>
            <person name="Punt P.J."/>
            <person name="Ram A.F."/>
            <person name="Ramon A."/>
            <person name="Rauscher S."/>
            <person name="Record E."/>
            <person name="Riano-Pachon D.M."/>
            <person name="Robert V."/>
            <person name="Roehrig J."/>
            <person name="Ruller R."/>
            <person name="Salamov A."/>
            <person name="Salih N.S."/>
            <person name="Samson R.A."/>
            <person name="Sandor E."/>
            <person name="Sanguinetti M."/>
            <person name="Schuetze T."/>
            <person name="Sepcic K."/>
            <person name="Shelest E."/>
            <person name="Sherlock G."/>
            <person name="Sophianopoulou V."/>
            <person name="Squina F.M."/>
            <person name="Sun H."/>
            <person name="Susca A."/>
            <person name="Todd R.B."/>
            <person name="Tsang A."/>
            <person name="Unkles S.E."/>
            <person name="van de Wiele N."/>
            <person name="van Rossen-Uffink D."/>
            <person name="Oliveira J.V."/>
            <person name="Vesth T.C."/>
            <person name="Visser J."/>
            <person name="Yu J.-H."/>
            <person name="Zhou M."/>
            <person name="Andersen M.R."/>
            <person name="Archer D.B."/>
            <person name="Baker S.E."/>
            <person name="Benoit I."/>
            <person name="Brakhage A.A."/>
            <person name="Braus G.H."/>
            <person name="Fischer R."/>
            <person name="Frisvad J.C."/>
            <person name="Goldman G.H."/>
            <person name="Houbraken J."/>
            <person name="Oakley B."/>
            <person name="Pocsi I."/>
            <person name="Scazzocchio C."/>
            <person name="Seiboth B."/>
            <person name="vanKuyk P.A."/>
            <person name="Wortman J."/>
            <person name="Dyer P.S."/>
            <person name="Grigoriev I.V."/>
        </authorList>
    </citation>
    <scope>NUCLEOTIDE SEQUENCE [LARGE SCALE GENOMIC DNA]</scope>
    <source>
        <strain evidence="3">CBS 506.65</strain>
    </source>
</reference>
<accession>A0A1L9SWU4</accession>
<name>A0A1L9SWU4_9EURO</name>